<keyword evidence="1" id="KW-1133">Transmembrane helix</keyword>
<proteinExistence type="predicted"/>
<dbReference type="Proteomes" id="UP000323082">
    <property type="component" value="Unassembled WGS sequence"/>
</dbReference>
<keyword evidence="1" id="KW-0812">Transmembrane</keyword>
<dbReference type="OrthoDB" id="1212072at2"/>
<sequence length="574" mass="66942">MLPKIAQRLPKKLRLPDWVYEEADKVDFKNKFWFISWLGRSYYINDVIYREVYITLCNNTYFKFQKNLKTFCIPFREEYTIRHRQGNYYEYLGDFLQSAHNHEKINIVKDILINRIHNGTILNIENTLGNGKTFYPLLNSRLYGDVPCYQVDIENLKFIIPFNVIQAYFYSLSSLTLYYLIYGVFIPGIVKPYEFDDYAVVAYRSSLINKPEARILGKFYFLNKGDIKRLYNIRRSFLKELFDKQRNNKDLKSYILYSLPFEKDAIIKMDLHYHPVDKDGVINMVYAIDNVSLPSGEALFEVENFILDDQDAALKIEDENANEIIQGTSVGYNHNNNGEIVADTLYTNNEAILDVIVNDEGPKFLESPNITDAIPTVIKNNTSFENSFIKHIRDYDELTSNHSNDSDTGLVNLISGISENSDYMRIILSAFDLLEKDKDFACDYIYLKRQGNSVFSYDPLNFTKNGSIVFFRIEYQYQQYCIIASNNESKRIGIIKYIGEGGFDSEHDEGLKNGIIKVRRDHKSNWSLLKTSKLKLYNFMVVDSLNKIKRETFEDSVESLYNRIAKGIKDLTGK</sequence>
<keyword evidence="1" id="KW-0472">Membrane</keyword>
<name>A0A5B2U4X4_9FLAO</name>
<reference evidence="2 3" key="1">
    <citation type="journal article" date="2015" name="Int. J. Syst. Evol. Microbiol.">
        <title>Chryseobacterium sediminis sp. nov., isolated from a river sediment.</title>
        <authorList>
            <person name="Kampfer P."/>
            <person name="Busse H.J."/>
            <person name="McInroy J.A."/>
            <person name="Glaeser S.P."/>
        </authorList>
    </citation>
    <scope>NUCLEOTIDE SEQUENCE [LARGE SCALE GENOMIC DNA]</scope>
    <source>
        <strain evidence="2 3">IMT-174</strain>
    </source>
</reference>
<comment type="caution">
    <text evidence="2">The sequence shown here is derived from an EMBL/GenBank/DDBJ whole genome shotgun (WGS) entry which is preliminary data.</text>
</comment>
<feature type="transmembrane region" description="Helical" evidence="1">
    <location>
        <begin position="167"/>
        <end position="190"/>
    </location>
</feature>
<evidence type="ECO:0000313" key="2">
    <source>
        <dbReference type="EMBL" id="KAA2221410.1"/>
    </source>
</evidence>
<dbReference type="EMBL" id="VUNZ01000002">
    <property type="protein sequence ID" value="KAA2221410.1"/>
    <property type="molecule type" value="Genomic_DNA"/>
</dbReference>
<accession>A0A5B2U4X4</accession>
<dbReference type="RefSeq" id="WP_138401813.1">
    <property type="nucleotide sequence ID" value="NZ_VUNZ01000002.1"/>
</dbReference>
<gene>
    <name evidence="2" type="ORF">FW780_14070</name>
</gene>
<evidence type="ECO:0000313" key="3">
    <source>
        <dbReference type="Proteomes" id="UP000323082"/>
    </source>
</evidence>
<evidence type="ECO:0000256" key="1">
    <source>
        <dbReference type="SAM" id="Phobius"/>
    </source>
</evidence>
<protein>
    <submittedName>
        <fullName evidence="2">Uncharacterized protein</fullName>
    </submittedName>
</protein>
<organism evidence="2 3">
    <name type="scientific">Chryseobacterium sediminis</name>
    <dbReference type="NCBI Taxonomy" id="1679494"/>
    <lineage>
        <taxon>Bacteria</taxon>
        <taxon>Pseudomonadati</taxon>
        <taxon>Bacteroidota</taxon>
        <taxon>Flavobacteriia</taxon>
        <taxon>Flavobacteriales</taxon>
        <taxon>Weeksellaceae</taxon>
        <taxon>Chryseobacterium group</taxon>
        <taxon>Chryseobacterium</taxon>
    </lineage>
</organism>
<dbReference type="AlphaFoldDB" id="A0A5B2U4X4"/>